<evidence type="ECO:0000256" key="4">
    <source>
        <dbReference type="ARBA" id="ARBA00023163"/>
    </source>
</evidence>
<dbReference type="NCBIfam" id="TIGR00331">
    <property type="entry name" value="hrcA"/>
    <property type="match status" value="1"/>
</dbReference>
<dbReference type="PIRSF" id="PIRSF005485">
    <property type="entry name" value="HrcA"/>
    <property type="match status" value="1"/>
</dbReference>
<keyword evidence="8" id="KW-1185">Reference proteome</keyword>
<keyword evidence="2 5" id="KW-0805">Transcription regulation</keyword>
<comment type="function">
    <text evidence="5">Negative regulator of class I heat shock genes (grpE-dnaK-dnaJ and groELS operons). Prevents heat-shock induction of these operons.</text>
</comment>
<evidence type="ECO:0000313" key="7">
    <source>
        <dbReference type="EMBL" id="GAA2233101.1"/>
    </source>
</evidence>
<dbReference type="InterPro" id="IPR029016">
    <property type="entry name" value="GAF-like_dom_sf"/>
</dbReference>
<comment type="caution">
    <text evidence="7">The sequence shown here is derived from an EMBL/GenBank/DDBJ whole genome shotgun (WGS) entry which is preliminary data.</text>
</comment>
<keyword evidence="3 5" id="KW-0346">Stress response</keyword>
<dbReference type="RefSeq" id="WP_259479252.1">
    <property type="nucleotide sequence ID" value="NZ_BAAAQY010000004.1"/>
</dbReference>
<dbReference type="InterPro" id="IPR021153">
    <property type="entry name" value="HrcA_C"/>
</dbReference>
<comment type="similarity">
    <text evidence="5">Belongs to the HrcA family.</text>
</comment>
<dbReference type="InterPro" id="IPR036388">
    <property type="entry name" value="WH-like_DNA-bd_sf"/>
</dbReference>
<protein>
    <recommendedName>
        <fullName evidence="5">Heat-inducible transcription repressor HrcA</fullName>
    </recommendedName>
</protein>
<sequence>MVSERSLEVLRVIVQDYVASREPVGSKSIAERHSFGVSAATIRNDMALLEEEELITAPHTSSGRVPTDKGYRLFVDHLADLRPLSAAQRHAIETFLGSSVDVDDVLARTVRLLSQLTHQVALVQYPSRSQARVRHVELVALATRRLMTVVITDTGHVDQRIIEVPSDLDDALIAELRTRFNEAVAGLGPIEAAAELPAAAARIPAHLAGQGIAGDDGHARTAAIVAATLQEQVSANRQERLLIAGAANLVRTEDDFRGSILPVLEAVEEQVVLLRLFSEMEADQRGVSVSIGRENESFGLGETSILASGYMGVGSSVARLGVLGPTRMDYSSNISAVRAVARYLSRTLGESPSAS</sequence>
<proteinExistence type="inferred from homology"/>
<dbReference type="Gene3D" id="3.30.450.40">
    <property type="match status" value="1"/>
</dbReference>
<evidence type="ECO:0000256" key="3">
    <source>
        <dbReference type="ARBA" id="ARBA00023016"/>
    </source>
</evidence>
<evidence type="ECO:0000259" key="6">
    <source>
        <dbReference type="Pfam" id="PF01628"/>
    </source>
</evidence>
<evidence type="ECO:0000313" key="8">
    <source>
        <dbReference type="Proteomes" id="UP001500929"/>
    </source>
</evidence>
<name>A0ABP5QE13_9MICO</name>
<evidence type="ECO:0000256" key="5">
    <source>
        <dbReference type="HAMAP-Rule" id="MF_00081"/>
    </source>
</evidence>
<keyword evidence="1 5" id="KW-0678">Repressor</keyword>
<dbReference type="SUPFAM" id="SSF46785">
    <property type="entry name" value="Winged helix' DNA-binding domain"/>
    <property type="match status" value="1"/>
</dbReference>
<dbReference type="SUPFAM" id="SSF55781">
    <property type="entry name" value="GAF domain-like"/>
    <property type="match status" value="1"/>
</dbReference>
<dbReference type="HAMAP" id="MF_00081">
    <property type="entry name" value="HrcA"/>
    <property type="match status" value="1"/>
</dbReference>
<dbReference type="Pfam" id="PF01628">
    <property type="entry name" value="HrcA"/>
    <property type="match status" value="1"/>
</dbReference>
<dbReference type="PANTHER" id="PTHR34824">
    <property type="entry name" value="HEAT-INDUCIBLE TRANSCRIPTION REPRESSOR HRCA"/>
    <property type="match status" value="1"/>
</dbReference>
<accession>A0ABP5QE13</accession>
<evidence type="ECO:0000256" key="1">
    <source>
        <dbReference type="ARBA" id="ARBA00022491"/>
    </source>
</evidence>
<gene>
    <name evidence="5 7" type="primary">hrcA</name>
    <name evidence="7" type="ORF">GCM10009851_17690</name>
</gene>
<feature type="domain" description="Heat-inducible transcription repressor HrcA C-terminal" evidence="6">
    <location>
        <begin position="103"/>
        <end position="332"/>
    </location>
</feature>
<dbReference type="PANTHER" id="PTHR34824:SF1">
    <property type="entry name" value="HEAT-INDUCIBLE TRANSCRIPTION REPRESSOR HRCA"/>
    <property type="match status" value="1"/>
</dbReference>
<dbReference type="Gene3D" id="3.30.390.60">
    <property type="entry name" value="Heat-inducible transcription repressor hrca homolog, domain 3"/>
    <property type="match status" value="1"/>
</dbReference>
<dbReference type="EMBL" id="BAAAQY010000004">
    <property type="protein sequence ID" value="GAA2233101.1"/>
    <property type="molecule type" value="Genomic_DNA"/>
</dbReference>
<dbReference type="InterPro" id="IPR023120">
    <property type="entry name" value="WHTH_transcript_rep_HrcA_IDD"/>
</dbReference>
<evidence type="ECO:0000256" key="2">
    <source>
        <dbReference type="ARBA" id="ARBA00023015"/>
    </source>
</evidence>
<dbReference type="InterPro" id="IPR002571">
    <property type="entry name" value="HrcA"/>
</dbReference>
<dbReference type="Proteomes" id="UP001500929">
    <property type="component" value="Unassembled WGS sequence"/>
</dbReference>
<dbReference type="Gene3D" id="1.10.10.10">
    <property type="entry name" value="Winged helix-like DNA-binding domain superfamily/Winged helix DNA-binding domain"/>
    <property type="match status" value="1"/>
</dbReference>
<organism evidence="7 8">
    <name type="scientific">Herbiconiux moechotypicola</name>
    <dbReference type="NCBI Taxonomy" id="637393"/>
    <lineage>
        <taxon>Bacteria</taxon>
        <taxon>Bacillati</taxon>
        <taxon>Actinomycetota</taxon>
        <taxon>Actinomycetes</taxon>
        <taxon>Micrococcales</taxon>
        <taxon>Microbacteriaceae</taxon>
        <taxon>Herbiconiux</taxon>
    </lineage>
</organism>
<reference evidence="8" key="1">
    <citation type="journal article" date="2019" name="Int. J. Syst. Evol. Microbiol.">
        <title>The Global Catalogue of Microorganisms (GCM) 10K type strain sequencing project: providing services to taxonomists for standard genome sequencing and annotation.</title>
        <authorList>
            <consortium name="The Broad Institute Genomics Platform"/>
            <consortium name="The Broad Institute Genome Sequencing Center for Infectious Disease"/>
            <person name="Wu L."/>
            <person name="Ma J."/>
        </authorList>
    </citation>
    <scope>NUCLEOTIDE SEQUENCE [LARGE SCALE GENOMIC DNA]</scope>
    <source>
        <strain evidence="8">JCM 16117</strain>
    </source>
</reference>
<dbReference type="InterPro" id="IPR036390">
    <property type="entry name" value="WH_DNA-bd_sf"/>
</dbReference>
<keyword evidence="4 5" id="KW-0804">Transcription</keyword>